<dbReference type="InterPro" id="IPR000727">
    <property type="entry name" value="T_SNARE_dom"/>
</dbReference>
<evidence type="ECO:0000256" key="10">
    <source>
        <dbReference type="SAM" id="Phobius"/>
    </source>
</evidence>
<evidence type="ECO:0000259" key="11">
    <source>
        <dbReference type="PROSITE" id="PS50192"/>
    </source>
</evidence>
<comment type="caution">
    <text evidence="12">The sequence shown here is derived from an EMBL/GenBank/DDBJ whole genome shotgun (WGS) entry which is preliminary data.</text>
</comment>
<keyword evidence="6" id="KW-0333">Golgi apparatus</keyword>
<keyword evidence="5 10" id="KW-1133">Transmembrane helix</keyword>
<proteinExistence type="predicted"/>
<dbReference type="Gene3D" id="1.20.5.110">
    <property type="match status" value="1"/>
</dbReference>
<feature type="compositionally biased region" description="Basic and acidic residues" evidence="9">
    <location>
        <begin position="22"/>
        <end position="38"/>
    </location>
</feature>
<dbReference type="EMBL" id="JALJOT010000015">
    <property type="protein sequence ID" value="KAK9902696.1"/>
    <property type="molecule type" value="Genomic_DNA"/>
</dbReference>
<dbReference type="InterPro" id="IPR039899">
    <property type="entry name" value="BET1_SNARE"/>
</dbReference>
<accession>A0ABR2YCT9</accession>
<evidence type="ECO:0000313" key="13">
    <source>
        <dbReference type="Proteomes" id="UP001491310"/>
    </source>
</evidence>
<dbReference type="PROSITE" id="PS50192">
    <property type="entry name" value="T_SNARE"/>
    <property type="match status" value="1"/>
</dbReference>
<feature type="region of interest" description="Disordered" evidence="9">
    <location>
        <begin position="1"/>
        <end position="38"/>
    </location>
</feature>
<evidence type="ECO:0000256" key="5">
    <source>
        <dbReference type="ARBA" id="ARBA00022989"/>
    </source>
</evidence>
<feature type="domain" description="T-SNARE coiled-coil homology" evidence="11">
    <location>
        <begin position="27"/>
        <end position="89"/>
    </location>
</feature>
<evidence type="ECO:0000256" key="8">
    <source>
        <dbReference type="ARBA" id="ARBA00046280"/>
    </source>
</evidence>
<keyword evidence="4" id="KW-0653">Protein transport</keyword>
<evidence type="ECO:0000313" key="12">
    <source>
        <dbReference type="EMBL" id="KAK9902696.1"/>
    </source>
</evidence>
<keyword evidence="7 10" id="KW-0472">Membrane</keyword>
<organism evidence="12 13">
    <name type="scientific">Coccomyxa subellipsoidea</name>
    <dbReference type="NCBI Taxonomy" id="248742"/>
    <lineage>
        <taxon>Eukaryota</taxon>
        <taxon>Viridiplantae</taxon>
        <taxon>Chlorophyta</taxon>
        <taxon>core chlorophytes</taxon>
        <taxon>Trebouxiophyceae</taxon>
        <taxon>Trebouxiophyceae incertae sedis</taxon>
        <taxon>Coccomyxaceae</taxon>
        <taxon>Coccomyxa</taxon>
    </lineage>
</organism>
<evidence type="ECO:0000256" key="1">
    <source>
        <dbReference type="ARBA" id="ARBA00004394"/>
    </source>
</evidence>
<dbReference type="CDD" id="cd15853">
    <property type="entry name" value="SNARE_Bet1"/>
    <property type="match status" value="1"/>
</dbReference>
<keyword evidence="13" id="KW-1185">Reference proteome</keyword>
<keyword evidence="2" id="KW-0813">Transport</keyword>
<dbReference type="PANTHER" id="PTHR12791">
    <property type="entry name" value="GOLGI SNARE BET1-RELATED"/>
    <property type="match status" value="1"/>
</dbReference>
<dbReference type="Proteomes" id="UP001491310">
    <property type="component" value="Unassembled WGS sequence"/>
</dbReference>
<keyword evidence="3 10" id="KW-0812">Transmembrane</keyword>
<evidence type="ECO:0000256" key="4">
    <source>
        <dbReference type="ARBA" id="ARBA00022927"/>
    </source>
</evidence>
<feature type="compositionally biased region" description="Basic and acidic residues" evidence="9">
    <location>
        <begin position="1"/>
        <end position="10"/>
    </location>
</feature>
<comment type="subcellular location">
    <subcellularLocation>
        <location evidence="8">Endomembrane system</location>
        <topology evidence="8">Single-pass type IV membrane protein</topology>
    </subcellularLocation>
    <subcellularLocation>
        <location evidence="1">Golgi apparatus membrane</location>
    </subcellularLocation>
</comment>
<feature type="transmembrane region" description="Helical" evidence="10">
    <location>
        <begin position="98"/>
        <end position="116"/>
    </location>
</feature>
<dbReference type="SUPFAM" id="SSF58038">
    <property type="entry name" value="SNARE fusion complex"/>
    <property type="match status" value="1"/>
</dbReference>
<evidence type="ECO:0000256" key="2">
    <source>
        <dbReference type="ARBA" id="ARBA00022448"/>
    </source>
</evidence>
<evidence type="ECO:0000256" key="9">
    <source>
        <dbReference type="SAM" id="MobiDB-lite"/>
    </source>
</evidence>
<name>A0ABR2YCT9_9CHLO</name>
<gene>
    <name evidence="12" type="ORF">WJX75_003098</name>
</gene>
<evidence type="ECO:0000256" key="3">
    <source>
        <dbReference type="ARBA" id="ARBA00022692"/>
    </source>
</evidence>
<sequence length="122" mass="13551">MTSTARDRRSPLFGSGTSATDPRIDPESLERDNDRDVDSLAEKTSFLRQVTNNINSEVSSQNRTLDNLGSSMGGVQIGLGAAATRFKRVFDDPKKKRNFFLVVGITAALFFLYLLVQHARKQ</sequence>
<evidence type="ECO:0000256" key="7">
    <source>
        <dbReference type="ARBA" id="ARBA00023136"/>
    </source>
</evidence>
<reference evidence="12 13" key="1">
    <citation type="journal article" date="2024" name="Nat. Commun.">
        <title>Phylogenomics reveals the evolutionary origins of lichenization in chlorophyte algae.</title>
        <authorList>
            <person name="Puginier C."/>
            <person name="Libourel C."/>
            <person name="Otte J."/>
            <person name="Skaloud P."/>
            <person name="Haon M."/>
            <person name="Grisel S."/>
            <person name="Petersen M."/>
            <person name="Berrin J.G."/>
            <person name="Delaux P.M."/>
            <person name="Dal Grande F."/>
            <person name="Keller J."/>
        </authorList>
    </citation>
    <scope>NUCLEOTIDE SEQUENCE [LARGE SCALE GENOMIC DNA]</scope>
    <source>
        <strain evidence="12 13">SAG 216-7</strain>
    </source>
</reference>
<evidence type="ECO:0000256" key="6">
    <source>
        <dbReference type="ARBA" id="ARBA00023034"/>
    </source>
</evidence>
<protein>
    <recommendedName>
        <fullName evidence="11">t-SNARE coiled-coil homology domain-containing protein</fullName>
    </recommendedName>
</protein>